<name>A0ABU8W725_9BURK</name>
<evidence type="ECO:0000313" key="3">
    <source>
        <dbReference type="Proteomes" id="UP001363010"/>
    </source>
</evidence>
<sequence length="167" mass="18335">MLYRIDDNRYFEDASEAGHFCENGSPIYYVDKAQGIRSYVVKMDGVSMGSNFIIDAANDQYLIGPATRGNTDCSSGGGYCRGDRLPYSTDAGRTWKRADALSPTAPVTVTGSLAYAIRPTGTVLSLDLTKPVPEMKDWQWRPDASFPPPLRKAPIDNIFHCTANGKE</sequence>
<dbReference type="InterPro" id="IPR057562">
    <property type="entry name" value="Tli3-like_dom"/>
</dbReference>
<feature type="domain" description="Tli3-like" evidence="1">
    <location>
        <begin position="2"/>
        <end position="98"/>
    </location>
</feature>
<dbReference type="RefSeq" id="WP_340366818.1">
    <property type="nucleotide sequence ID" value="NZ_JBBKZV010000025.1"/>
</dbReference>
<comment type="caution">
    <text evidence="2">The sequence shown here is derived from an EMBL/GenBank/DDBJ whole genome shotgun (WGS) entry which is preliminary data.</text>
</comment>
<dbReference type="Proteomes" id="UP001363010">
    <property type="component" value="Unassembled WGS sequence"/>
</dbReference>
<evidence type="ECO:0000313" key="2">
    <source>
        <dbReference type="EMBL" id="MEJ8825789.1"/>
    </source>
</evidence>
<proteinExistence type="predicted"/>
<keyword evidence="3" id="KW-1185">Reference proteome</keyword>
<accession>A0ABU8W725</accession>
<dbReference type="EMBL" id="JBBKZV010000025">
    <property type="protein sequence ID" value="MEJ8825789.1"/>
    <property type="molecule type" value="Genomic_DNA"/>
</dbReference>
<dbReference type="Pfam" id="PF24316">
    <property type="entry name" value="Tli3"/>
    <property type="match status" value="1"/>
</dbReference>
<evidence type="ECO:0000259" key="1">
    <source>
        <dbReference type="Pfam" id="PF24316"/>
    </source>
</evidence>
<gene>
    <name evidence="2" type="ORF">WKW80_27785</name>
</gene>
<organism evidence="2 3">
    <name type="scientific">Variovorax humicola</name>
    <dbReference type="NCBI Taxonomy" id="1769758"/>
    <lineage>
        <taxon>Bacteria</taxon>
        <taxon>Pseudomonadati</taxon>
        <taxon>Pseudomonadota</taxon>
        <taxon>Betaproteobacteria</taxon>
        <taxon>Burkholderiales</taxon>
        <taxon>Comamonadaceae</taxon>
        <taxon>Variovorax</taxon>
    </lineage>
</organism>
<reference evidence="2 3" key="1">
    <citation type="submission" date="2024-03" db="EMBL/GenBank/DDBJ databases">
        <title>Novel species of the genus Variovorax.</title>
        <authorList>
            <person name="Liu Q."/>
            <person name="Xin Y.-H."/>
        </authorList>
    </citation>
    <scope>NUCLEOTIDE SEQUENCE [LARGE SCALE GENOMIC DNA]</scope>
    <source>
        <strain evidence="2 3">KACC 18501</strain>
    </source>
</reference>
<protein>
    <recommendedName>
        <fullName evidence="1">Tli3-like domain-containing protein</fullName>
    </recommendedName>
</protein>